<gene>
    <name evidence="1" type="ORF">HMPREF9123_0143</name>
</gene>
<comment type="caution">
    <text evidence="1">The sequence shown here is derived from an EMBL/GenBank/DDBJ whole genome shotgun (WGS) entry which is preliminary data.</text>
</comment>
<reference evidence="1 2" key="1">
    <citation type="submission" date="2011-02" db="EMBL/GenBank/DDBJ databases">
        <authorList>
            <person name="Muzny D."/>
            <person name="Qin X."/>
            <person name="Deng J."/>
            <person name="Jiang H."/>
            <person name="Liu Y."/>
            <person name="Qu J."/>
            <person name="Song X.-Z."/>
            <person name="Zhang L."/>
            <person name="Thornton R."/>
            <person name="Coyle M."/>
            <person name="Francisco L."/>
            <person name="Jackson L."/>
            <person name="Javaid M."/>
            <person name="Korchina V."/>
            <person name="Kovar C."/>
            <person name="Mata R."/>
            <person name="Mathew T."/>
            <person name="Ngo R."/>
            <person name="Nguyen L."/>
            <person name="Nguyen N."/>
            <person name="Okwuonu G."/>
            <person name="Ongeri F."/>
            <person name="Pham C."/>
            <person name="Simmons D."/>
            <person name="Wilczek-Boney K."/>
            <person name="Hale W."/>
            <person name="Jakkamsetti A."/>
            <person name="Pham P."/>
            <person name="Ruth R."/>
            <person name="San Lucas F."/>
            <person name="Warren J."/>
            <person name="Zhang J."/>
            <person name="Zhao Z."/>
            <person name="Zhou C."/>
            <person name="Zhu D."/>
            <person name="Lee S."/>
            <person name="Bess C."/>
            <person name="Blankenburg K."/>
            <person name="Forbes L."/>
            <person name="Fu Q."/>
            <person name="Gubbala S."/>
            <person name="Hirani K."/>
            <person name="Jayaseelan J.C."/>
            <person name="Lara F."/>
            <person name="Munidasa M."/>
            <person name="Palculict T."/>
            <person name="Patil S."/>
            <person name="Pu L.-L."/>
            <person name="Saada N."/>
            <person name="Tang L."/>
            <person name="Weissenberger G."/>
            <person name="Zhu Y."/>
            <person name="Hemphill L."/>
            <person name="Shang Y."/>
            <person name="Youmans B."/>
            <person name="Ayvaz T."/>
            <person name="Ross M."/>
            <person name="Santibanez J."/>
            <person name="Aqrawi P."/>
            <person name="Gross S."/>
            <person name="Joshi V."/>
            <person name="Fowler G."/>
            <person name="Nazareth L."/>
            <person name="Reid J."/>
            <person name="Worley K."/>
            <person name="Petrosino J."/>
            <person name="Highlander S."/>
            <person name="Gibbs R."/>
        </authorList>
    </citation>
    <scope>NUCLEOTIDE SEQUENCE [LARGE SCALE GENOMIC DNA]</scope>
    <source>
        <strain evidence="1 2">ATCC BAA-1200</strain>
    </source>
</reference>
<evidence type="ECO:0000313" key="1">
    <source>
        <dbReference type="EMBL" id="EGF12163.1"/>
    </source>
</evidence>
<accession>F2B8W8</accession>
<dbReference type="HOGENOM" id="CLU_3082168_0_0_4"/>
<proteinExistence type="predicted"/>
<dbReference type="EMBL" id="AFAY01000003">
    <property type="protein sequence ID" value="EGF12163.1"/>
    <property type="molecule type" value="Genomic_DNA"/>
</dbReference>
<protein>
    <submittedName>
        <fullName evidence="1">Uncharacterized protein</fullName>
    </submittedName>
</protein>
<evidence type="ECO:0000313" key="2">
    <source>
        <dbReference type="Proteomes" id="UP000004105"/>
    </source>
</evidence>
<sequence>MPSGAGGGKAKGRPRLRWDDVSEKTCLAVCFQTAFRWAAENACVALGRHTLP</sequence>
<organism evidence="1 2">
    <name type="scientific">Neisseria bacilliformis ATCC BAA-1200</name>
    <dbReference type="NCBI Taxonomy" id="888742"/>
    <lineage>
        <taxon>Bacteria</taxon>
        <taxon>Pseudomonadati</taxon>
        <taxon>Pseudomonadota</taxon>
        <taxon>Betaproteobacteria</taxon>
        <taxon>Neisseriales</taxon>
        <taxon>Neisseriaceae</taxon>
        <taxon>Neisseria</taxon>
    </lineage>
</organism>
<keyword evidence="2" id="KW-1185">Reference proteome</keyword>
<dbReference type="AlphaFoldDB" id="F2B8W8"/>
<dbReference type="Proteomes" id="UP000004105">
    <property type="component" value="Unassembled WGS sequence"/>
</dbReference>
<name>F2B8W8_9NEIS</name>